<accession>A0A8E0WP28</accession>
<evidence type="ECO:0000313" key="2">
    <source>
        <dbReference type="Proteomes" id="UP000028135"/>
    </source>
</evidence>
<dbReference type="Proteomes" id="UP000028135">
    <property type="component" value="Unassembled WGS sequence"/>
</dbReference>
<dbReference type="EMBL" id="JANF02000094">
    <property type="protein sequence ID" value="KER34635.1"/>
    <property type="molecule type" value="Genomic_DNA"/>
</dbReference>
<name>A0A8E0WP28_9SPHN</name>
<protein>
    <recommendedName>
        <fullName evidence="3">PLD phosphodiesterase domain-containing protein</fullName>
    </recommendedName>
</protein>
<dbReference type="Gene3D" id="3.30.870.10">
    <property type="entry name" value="Endonuclease Chain A"/>
    <property type="match status" value="1"/>
</dbReference>
<dbReference type="AlphaFoldDB" id="A0A8E0WP28"/>
<evidence type="ECO:0000313" key="1">
    <source>
        <dbReference type="EMBL" id="KER34635.1"/>
    </source>
</evidence>
<comment type="caution">
    <text evidence="1">The sequence shown here is derived from an EMBL/GenBank/DDBJ whole genome shotgun (WGS) entry which is preliminary data.</text>
</comment>
<sequence length="618" mass="66959">MLNRRSLDPEQRMLYGANLQPPAGYVFDAAVATTYSLDFETALAVPVSLALFAAENRDDILSHPVALLEGAERIAGRLVVFTDAGHIQASARPHSRLCSLLERIVVEVAAPQGGAFHPKMWALRFTPVRPEDPARLRLIILSRNLTRDRSWDIAASFDGVITKQPKAANRGLANFLRRLPDLATAGAPDGTSTLVGEIAEDLRRAEWSLPEPFQSVTFAVNGLGGKPWRPDPCARLGVVSPFCDDQTLEMLASLASADKPVFIGRSDELVQVSGATLDRFARVAVLDEMAAAEDGEEADATTLQGLHAKAFIAERGWDTAITVGSGNATRPALVTGRNVELFATLTGKRSRVGSVEEILGDKGFGRLTRPFVRDELNPGDAAQRAAEARLDQARREICRSGLRLRCERAEPADDGAPLWRVWLVPSEPLSLAGIGSLRVWPITRGEGHARDGLERLRQGQPADLGAMPLVDLTRFLACQLTDEQKDVSILFSTGLIMEGLPAERHAAILRWVIDSKDAFFRYLRLLLSELGDPFAAALAAQDGSGQGAWRAASDDAPILEEMVSAFCRGGDQLRAIERLIARLETGDGADTDPIPPEFRALWNAFRGALAAEDAAHGQ</sequence>
<proteinExistence type="predicted"/>
<gene>
    <name evidence="1" type="ORF">AL00_21045</name>
</gene>
<organism evidence="1 2">
    <name type="scientific">Sphingobium indicum F2</name>
    <dbReference type="NCBI Taxonomy" id="1450518"/>
    <lineage>
        <taxon>Bacteria</taxon>
        <taxon>Pseudomonadati</taxon>
        <taxon>Pseudomonadota</taxon>
        <taxon>Alphaproteobacteria</taxon>
        <taxon>Sphingomonadales</taxon>
        <taxon>Sphingomonadaceae</taxon>
        <taxon>Sphingobium</taxon>
    </lineage>
</organism>
<dbReference type="InterPro" id="IPR059166">
    <property type="entry name" value="PLD-like_cat"/>
</dbReference>
<reference evidence="1 2" key="1">
    <citation type="submission" date="2014-05" db="EMBL/GenBank/DDBJ databases">
        <title>Genome Announcement of Sphingobium lucknowense F2.</title>
        <authorList>
            <person name="Lal R."/>
            <person name="Negi V."/>
            <person name="Lata P."/>
            <person name="Sangwan N."/>
            <person name="Gupta S.K."/>
            <person name="Rao D.L.N."/>
            <person name="Das S."/>
        </authorList>
    </citation>
    <scope>NUCLEOTIDE SEQUENCE [LARGE SCALE GENOMIC DNA]</scope>
    <source>
        <strain evidence="1 2">F2</strain>
    </source>
</reference>
<dbReference type="RefSeq" id="WP_025161154.1">
    <property type="nucleotide sequence ID" value="NZ_JANF02000094.1"/>
</dbReference>
<dbReference type="CDD" id="cd09176">
    <property type="entry name" value="PLDc_unchar6"/>
    <property type="match status" value="1"/>
</dbReference>
<evidence type="ECO:0008006" key="3">
    <source>
        <dbReference type="Google" id="ProtNLM"/>
    </source>
</evidence>